<dbReference type="RefSeq" id="WP_386446838.1">
    <property type="nucleotide sequence ID" value="NZ_JBHSFH010000006.1"/>
</dbReference>
<name>A0ABV9A6P2_9ACTN</name>
<gene>
    <name evidence="1" type="ORF">ACFPA8_12330</name>
</gene>
<evidence type="ECO:0000313" key="2">
    <source>
        <dbReference type="Proteomes" id="UP001595997"/>
    </source>
</evidence>
<proteinExistence type="predicted"/>
<dbReference type="EMBL" id="JBHSFH010000006">
    <property type="protein sequence ID" value="MFC4494922.1"/>
    <property type="molecule type" value="Genomic_DNA"/>
</dbReference>
<organism evidence="1 2">
    <name type="scientific">Streptomyces ovatisporus</name>
    <dbReference type="NCBI Taxonomy" id="1128682"/>
    <lineage>
        <taxon>Bacteria</taxon>
        <taxon>Bacillati</taxon>
        <taxon>Actinomycetota</taxon>
        <taxon>Actinomycetes</taxon>
        <taxon>Kitasatosporales</taxon>
        <taxon>Streptomycetaceae</taxon>
        <taxon>Streptomyces</taxon>
    </lineage>
</organism>
<reference evidence="2" key="1">
    <citation type="journal article" date="2019" name="Int. J. Syst. Evol. Microbiol.">
        <title>The Global Catalogue of Microorganisms (GCM) 10K type strain sequencing project: providing services to taxonomists for standard genome sequencing and annotation.</title>
        <authorList>
            <consortium name="The Broad Institute Genomics Platform"/>
            <consortium name="The Broad Institute Genome Sequencing Center for Infectious Disease"/>
            <person name="Wu L."/>
            <person name="Ma J."/>
        </authorList>
    </citation>
    <scope>NUCLEOTIDE SEQUENCE [LARGE SCALE GENOMIC DNA]</scope>
    <source>
        <strain evidence="2">CGMCC 4.7357</strain>
    </source>
</reference>
<sequence>MPYPQIVPTIEKAPDDKTWLLTVQCPFCTKQHTHGGGSDLEPGLFGTRGAHCQSGDGMYELVAPDSKT</sequence>
<keyword evidence="2" id="KW-1185">Reference proteome</keyword>
<comment type="caution">
    <text evidence="1">The sequence shown here is derived from an EMBL/GenBank/DDBJ whole genome shotgun (WGS) entry which is preliminary data.</text>
</comment>
<dbReference type="Proteomes" id="UP001595997">
    <property type="component" value="Unassembled WGS sequence"/>
</dbReference>
<protein>
    <submittedName>
        <fullName evidence="1">Uncharacterized protein</fullName>
    </submittedName>
</protein>
<evidence type="ECO:0000313" key="1">
    <source>
        <dbReference type="EMBL" id="MFC4494922.1"/>
    </source>
</evidence>
<accession>A0ABV9A6P2</accession>